<reference evidence="4 5" key="1">
    <citation type="submission" date="2020-10" db="EMBL/GenBank/DDBJ databases">
        <title>Bacillus sp. HD4P25, an endophyte from a halophyte.</title>
        <authorList>
            <person name="Sun J.-Q."/>
        </authorList>
    </citation>
    <scope>NUCLEOTIDE SEQUENCE [LARGE SCALE GENOMIC DNA]</scope>
    <source>
        <strain evidence="4 5">YIM 93174</strain>
    </source>
</reference>
<dbReference type="PRINTS" id="PR00385">
    <property type="entry name" value="P450"/>
</dbReference>
<dbReference type="CDD" id="cd20625">
    <property type="entry name" value="CYP164-like"/>
    <property type="match status" value="1"/>
</dbReference>
<evidence type="ECO:0000256" key="3">
    <source>
        <dbReference type="ARBA" id="ARBA00023033"/>
    </source>
</evidence>
<dbReference type="EMBL" id="JADCLJ010000025">
    <property type="protein sequence ID" value="MBE4910616.1"/>
    <property type="molecule type" value="Genomic_DNA"/>
</dbReference>
<protein>
    <submittedName>
        <fullName evidence="4">Cytochrome P450</fullName>
    </submittedName>
</protein>
<dbReference type="SUPFAM" id="SSF48264">
    <property type="entry name" value="Cytochrome P450"/>
    <property type="match status" value="1"/>
</dbReference>
<name>A0ABR9QQ29_9BACI</name>
<comment type="caution">
    <text evidence="4">The sequence shown here is derived from an EMBL/GenBank/DDBJ whole genome shotgun (WGS) entry which is preliminary data.</text>
</comment>
<keyword evidence="3" id="KW-0503">Monooxygenase</keyword>
<evidence type="ECO:0000313" key="5">
    <source>
        <dbReference type="Proteomes" id="UP001516662"/>
    </source>
</evidence>
<keyword evidence="2" id="KW-0479">Metal-binding</keyword>
<dbReference type="Proteomes" id="UP001516662">
    <property type="component" value="Unassembled WGS sequence"/>
</dbReference>
<comment type="similarity">
    <text evidence="1">Belongs to the cytochrome P450 family.</text>
</comment>
<gene>
    <name evidence="4" type="ORF">IMZ08_21485</name>
</gene>
<dbReference type="Gene3D" id="1.10.630.10">
    <property type="entry name" value="Cytochrome P450"/>
    <property type="match status" value="1"/>
</dbReference>
<evidence type="ECO:0000256" key="1">
    <source>
        <dbReference type="ARBA" id="ARBA00010617"/>
    </source>
</evidence>
<proteinExistence type="inferred from homology"/>
<dbReference type="RefSeq" id="WP_193539892.1">
    <property type="nucleotide sequence ID" value="NZ_JADCLJ010000025.1"/>
</dbReference>
<evidence type="ECO:0000256" key="2">
    <source>
        <dbReference type="ARBA" id="ARBA00022617"/>
    </source>
</evidence>
<dbReference type="InterPro" id="IPR001128">
    <property type="entry name" value="Cyt_P450"/>
</dbReference>
<accession>A0ABR9QQ29</accession>
<dbReference type="PANTHER" id="PTHR46696">
    <property type="entry name" value="P450, PUTATIVE (EUROFUNG)-RELATED"/>
    <property type="match status" value="1"/>
</dbReference>
<organism evidence="4 5">
    <name type="scientific">Litchfieldia luteola</name>
    <dbReference type="NCBI Taxonomy" id="682179"/>
    <lineage>
        <taxon>Bacteria</taxon>
        <taxon>Bacillati</taxon>
        <taxon>Bacillota</taxon>
        <taxon>Bacilli</taxon>
        <taxon>Bacillales</taxon>
        <taxon>Bacillaceae</taxon>
        <taxon>Litchfieldia</taxon>
    </lineage>
</organism>
<dbReference type="PRINTS" id="PR00359">
    <property type="entry name" value="BP450"/>
</dbReference>
<keyword evidence="2" id="KW-0349">Heme</keyword>
<dbReference type="InterPro" id="IPR002397">
    <property type="entry name" value="Cyt_P450_B"/>
</dbReference>
<dbReference type="PANTHER" id="PTHR46696:SF1">
    <property type="entry name" value="CYTOCHROME P450 YJIB-RELATED"/>
    <property type="match status" value="1"/>
</dbReference>
<evidence type="ECO:0000313" key="4">
    <source>
        <dbReference type="EMBL" id="MBE4910616.1"/>
    </source>
</evidence>
<dbReference type="Pfam" id="PF00067">
    <property type="entry name" value="p450"/>
    <property type="match status" value="1"/>
</dbReference>
<keyword evidence="5" id="KW-1185">Reference proteome</keyword>
<keyword evidence="3" id="KW-0560">Oxidoreductase</keyword>
<dbReference type="InterPro" id="IPR036396">
    <property type="entry name" value="Cyt_P450_sf"/>
</dbReference>
<sequence>MLNSITPDLFINDPYSIFNTARENNPVLFGNFLNSTGWLITGYKEAEFVLKDPRFIKEGRKLFPPEALATFSERVMPAIALTRNMMLFRDAPDHTRLRNLVNKAFTPKMVERLRPAIEDISSYLLTARKGQSQHELIRDFSYLLPVFVITELLGVPKEDRELFRKWSDAFIKFIDFNTTMDDLESVSDDLKEASNYFRELISKKRITPQEDLLSGLIQAEANGDNLNEDEMIATCLLLLVAGHETTVNLITNAYYLLLTHPEQLKLVQEDRSLISNVVEETLRFEPPVLMTSRWVAEDMELAGQQLKKGQIAFISLAGANRDPLVNADPNSFNILRESIKHLSFASGPHFCLGAPLARLEGIIALEKLVECFANPRLLEKPVWRKNFAFRGFEALHFEAETR</sequence>
<keyword evidence="2" id="KW-0408">Iron</keyword>